<reference evidence="5" key="1">
    <citation type="submission" date="2021-03" db="EMBL/GenBank/DDBJ databases">
        <authorList>
            <person name="Bekaert M."/>
        </authorList>
    </citation>
    <scope>NUCLEOTIDE SEQUENCE</scope>
</reference>
<dbReference type="EMBL" id="CAJPWZ010002604">
    <property type="protein sequence ID" value="CAG2241939.1"/>
    <property type="molecule type" value="Genomic_DNA"/>
</dbReference>
<organism evidence="5 6">
    <name type="scientific">Mytilus edulis</name>
    <name type="common">Blue mussel</name>
    <dbReference type="NCBI Taxonomy" id="6550"/>
    <lineage>
        <taxon>Eukaryota</taxon>
        <taxon>Metazoa</taxon>
        <taxon>Spiralia</taxon>
        <taxon>Lophotrochozoa</taxon>
        <taxon>Mollusca</taxon>
        <taxon>Bivalvia</taxon>
        <taxon>Autobranchia</taxon>
        <taxon>Pteriomorphia</taxon>
        <taxon>Mytilida</taxon>
        <taxon>Mytiloidea</taxon>
        <taxon>Mytilidae</taxon>
        <taxon>Mytilinae</taxon>
        <taxon>Mytilus</taxon>
    </lineage>
</organism>
<dbReference type="GO" id="GO:0003924">
    <property type="term" value="F:GTPase activity"/>
    <property type="evidence" value="ECO:0007669"/>
    <property type="project" value="InterPro"/>
</dbReference>
<evidence type="ECO:0000313" key="5">
    <source>
        <dbReference type="EMBL" id="CAG2241939.1"/>
    </source>
</evidence>
<dbReference type="InterPro" id="IPR006689">
    <property type="entry name" value="Small_GTPase_ARF/SAR"/>
</dbReference>
<feature type="binding site" evidence="3">
    <location>
        <position position="63"/>
    </location>
    <ligand>
        <name>GTP</name>
        <dbReference type="ChEBI" id="CHEBI:37565"/>
    </ligand>
</feature>
<feature type="binding site" evidence="4">
    <location>
        <position position="19"/>
    </location>
    <ligand>
        <name>Mg(2+)</name>
        <dbReference type="ChEBI" id="CHEBI:18420"/>
    </ligand>
</feature>
<dbReference type="SMART" id="SM00178">
    <property type="entry name" value="SAR"/>
    <property type="match status" value="1"/>
</dbReference>
<keyword evidence="4" id="KW-0460">Magnesium</keyword>
<feature type="binding site" evidence="4">
    <location>
        <position position="38"/>
    </location>
    <ligand>
        <name>Mg(2+)</name>
        <dbReference type="ChEBI" id="CHEBI:18420"/>
    </ligand>
</feature>
<gene>
    <name evidence="5" type="ORF">MEDL_54110</name>
</gene>
<comment type="caution">
    <text evidence="5">The sequence shown here is derived from an EMBL/GenBank/DDBJ whole genome shotgun (WGS) entry which is preliminary data.</text>
</comment>
<dbReference type="PANTHER" id="PTHR46724">
    <property type="entry name" value="ADP-RIBOSYLATION FACTOR-LIKE PROTEIN 9-RELATED"/>
    <property type="match status" value="1"/>
</dbReference>
<evidence type="ECO:0000313" key="6">
    <source>
        <dbReference type="Proteomes" id="UP000683360"/>
    </source>
</evidence>
<keyword evidence="2 3" id="KW-0342">GTP-binding</keyword>
<dbReference type="Pfam" id="PF00025">
    <property type="entry name" value="Arf"/>
    <property type="match status" value="1"/>
</dbReference>
<dbReference type="SUPFAM" id="SSF52540">
    <property type="entry name" value="P-loop containing nucleoside triphosphate hydrolases"/>
    <property type="match status" value="1"/>
</dbReference>
<name>A0A8S3UD79_MYTED</name>
<accession>A0A8S3UD79</accession>
<dbReference type="GO" id="GO:0046872">
    <property type="term" value="F:metal ion binding"/>
    <property type="evidence" value="ECO:0007669"/>
    <property type="project" value="UniProtKB-KW"/>
</dbReference>
<keyword evidence="1 3" id="KW-0547">Nucleotide-binding</keyword>
<feature type="binding site" evidence="3">
    <location>
        <begin position="12"/>
        <end position="19"/>
    </location>
    <ligand>
        <name>GTP</name>
        <dbReference type="ChEBI" id="CHEBI:37565"/>
    </ligand>
</feature>
<keyword evidence="6" id="KW-1185">Reference proteome</keyword>
<evidence type="ECO:0000256" key="1">
    <source>
        <dbReference type="ARBA" id="ARBA00022741"/>
    </source>
</evidence>
<dbReference type="SMART" id="SM00177">
    <property type="entry name" value="ARF"/>
    <property type="match status" value="1"/>
</dbReference>
<dbReference type="Proteomes" id="UP000683360">
    <property type="component" value="Unassembled WGS sequence"/>
</dbReference>
<dbReference type="PRINTS" id="PR00328">
    <property type="entry name" value="SAR1GTPBP"/>
</dbReference>
<dbReference type="InterPro" id="IPR027417">
    <property type="entry name" value="P-loop_NTPase"/>
</dbReference>
<protein>
    <submittedName>
        <fullName evidence="5">Uncharacterized protein</fullName>
    </submittedName>
</protein>
<sequence>MESRKLLVLIIGLDGSGKTCFLQSLGESRHQIPYPQPTSGVNSIRRTIGDVEYSLYEIGAGGGLIKARLYWSEFLKEFKAKTVVYVVDAANHQRIDEAKTALSQFSEKNKTENLQLLIVANKQDVPGALTPAQVLQRVKEVNYKYKSVHAVGTVLRPGKKREGVYESYTYLQSCVPKQI</sequence>
<dbReference type="PROSITE" id="PS51417">
    <property type="entry name" value="ARF"/>
    <property type="match status" value="1"/>
</dbReference>
<dbReference type="AlphaFoldDB" id="A0A8S3UD79"/>
<evidence type="ECO:0000256" key="3">
    <source>
        <dbReference type="PIRSR" id="PIRSR606689-1"/>
    </source>
</evidence>
<keyword evidence="4" id="KW-0479">Metal-binding</keyword>
<evidence type="ECO:0000256" key="2">
    <source>
        <dbReference type="ARBA" id="ARBA00023134"/>
    </source>
</evidence>
<dbReference type="InterPro" id="IPR053254">
    <property type="entry name" value="Arf-like_GTPase"/>
</dbReference>
<evidence type="ECO:0000256" key="4">
    <source>
        <dbReference type="PIRSR" id="PIRSR606689-2"/>
    </source>
</evidence>
<dbReference type="GO" id="GO:0005525">
    <property type="term" value="F:GTP binding"/>
    <property type="evidence" value="ECO:0007669"/>
    <property type="project" value="UniProtKB-KW"/>
</dbReference>
<dbReference type="Gene3D" id="3.40.50.300">
    <property type="entry name" value="P-loop containing nucleotide triphosphate hydrolases"/>
    <property type="match status" value="1"/>
</dbReference>
<dbReference type="PANTHER" id="PTHR46724:SF2">
    <property type="entry name" value="ADP-RIBOSYLATION FACTOR-LIKE PROTEIN 9"/>
    <property type="match status" value="1"/>
</dbReference>
<dbReference type="OrthoDB" id="25466at2759"/>
<feature type="binding site" evidence="3">
    <location>
        <begin position="121"/>
        <end position="124"/>
    </location>
    <ligand>
        <name>GTP</name>
        <dbReference type="ChEBI" id="CHEBI:37565"/>
    </ligand>
</feature>
<proteinExistence type="predicted"/>